<dbReference type="OrthoDB" id="2020542at2759"/>
<dbReference type="AlphaFoldDB" id="A0A3P7NBK0"/>
<protein>
    <submittedName>
        <fullName evidence="1">Uncharacterized protein</fullName>
    </submittedName>
</protein>
<proteinExistence type="predicted"/>
<gene>
    <name evidence="1" type="ORF">DILT_LOCUS17331</name>
</gene>
<organism evidence="1 2">
    <name type="scientific">Dibothriocephalus latus</name>
    <name type="common">Fish tapeworm</name>
    <name type="synonym">Diphyllobothrium latum</name>
    <dbReference type="NCBI Taxonomy" id="60516"/>
    <lineage>
        <taxon>Eukaryota</taxon>
        <taxon>Metazoa</taxon>
        <taxon>Spiralia</taxon>
        <taxon>Lophotrochozoa</taxon>
        <taxon>Platyhelminthes</taxon>
        <taxon>Cestoda</taxon>
        <taxon>Eucestoda</taxon>
        <taxon>Diphyllobothriidea</taxon>
        <taxon>Diphyllobothriidae</taxon>
        <taxon>Dibothriocephalus</taxon>
    </lineage>
</organism>
<name>A0A3P7NBK0_DIBLA</name>
<evidence type="ECO:0000313" key="1">
    <source>
        <dbReference type="EMBL" id="VDN37480.1"/>
    </source>
</evidence>
<evidence type="ECO:0000313" key="2">
    <source>
        <dbReference type="Proteomes" id="UP000281553"/>
    </source>
</evidence>
<keyword evidence="2" id="KW-1185">Reference proteome</keyword>
<dbReference type="Proteomes" id="UP000281553">
    <property type="component" value="Unassembled WGS sequence"/>
</dbReference>
<dbReference type="EMBL" id="UYRU01090994">
    <property type="protein sequence ID" value="VDN37480.1"/>
    <property type="molecule type" value="Genomic_DNA"/>
</dbReference>
<feature type="non-terminal residue" evidence="1">
    <location>
        <position position="1"/>
    </location>
</feature>
<reference evidence="1 2" key="1">
    <citation type="submission" date="2018-11" db="EMBL/GenBank/DDBJ databases">
        <authorList>
            <consortium name="Pathogen Informatics"/>
        </authorList>
    </citation>
    <scope>NUCLEOTIDE SEQUENCE [LARGE SCALE GENOMIC DNA]</scope>
</reference>
<sequence>RKKESHSETQKGFWEAARGKPDTEYLCKSTILATNVYANEHNRASKEWGDATRGLQFTTATRAILALGRKPIHTKNWRPQLLVYVPVGDDLVVKGTALLHLVRQLKAGKGTHLPSSFMTMFDVVMLFVFVP</sequence>
<accession>A0A3P7NBK0</accession>